<evidence type="ECO:0000256" key="5">
    <source>
        <dbReference type="HAMAP-Rule" id="MF_01197"/>
    </source>
</evidence>
<reference evidence="7" key="2">
    <citation type="submission" date="2022-09" db="EMBL/GenBank/DDBJ databases">
        <title>Genome analysis and characterization of larvicidal activity of Brevibacillus strains.</title>
        <authorList>
            <person name="Patrusheva E.V."/>
            <person name="Izotova A.O."/>
            <person name="Toshchakov S.V."/>
            <person name="Sineoky S.P."/>
        </authorList>
    </citation>
    <scope>NUCLEOTIDE SEQUENCE</scope>
    <source>
        <strain evidence="7">VKPM_B-13247</strain>
    </source>
</reference>
<feature type="region of interest" description="Disordered" evidence="6">
    <location>
        <begin position="21"/>
        <end position="49"/>
    </location>
</feature>
<dbReference type="Proteomes" id="UP001077662">
    <property type="component" value="Unassembled WGS sequence"/>
</dbReference>
<reference evidence="8 9" key="1">
    <citation type="submission" date="2018-02" db="EMBL/GenBank/DDBJ databases">
        <title>Comparative analysis of genomes of three Brevibacillus laterosporus strains producers of potent antimicrobials isolated from silage.</title>
        <authorList>
            <person name="Kojic M."/>
            <person name="Miljkovic M."/>
            <person name="Studholme D."/>
            <person name="Filipic B."/>
        </authorList>
    </citation>
    <scope>NUCLEOTIDE SEQUENCE [LARGE SCALE GENOMIC DNA]</scope>
    <source>
        <strain evidence="8 9">BGSP11</strain>
    </source>
</reference>
<dbReference type="AlphaFoldDB" id="A0AAP8U573"/>
<protein>
    <recommendedName>
        <fullName evidence="5">Cell division protein SepF</fullName>
    </recommendedName>
</protein>
<comment type="caution">
    <text evidence="8">The sequence shown here is derived from an EMBL/GenBank/DDBJ whole genome shotgun (WGS) entry which is preliminary data.</text>
</comment>
<dbReference type="Proteomes" id="UP000239759">
    <property type="component" value="Unassembled WGS sequence"/>
</dbReference>
<dbReference type="InterPro" id="IPR023052">
    <property type="entry name" value="Cell_div_SepF"/>
</dbReference>
<evidence type="ECO:0000313" key="8">
    <source>
        <dbReference type="EMBL" id="PPB02931.1"/>
    </source>
</evidence>
<evidence type="ECO:0000256" key="2">
    <source>
        <dbReference type="ARBA" id="ARBA00023210"/>
    </source>
</evidence>
<dbReference type="InterPro" id="IPR007561">
    <property type="entry name" value="Cell_div_SepF/SepF-rel"/>
</dbReference>
<comment type="similarity">
    <text evidence="5">Belongs to the SepF family.</text>
</comment>
<accession>A0AAP8U573</accession>
<dbReference type="GO" id="GO:0005737">
    <property type="term" value="C:cytoplasm"/>
    <property type="evidence" value="ECO:0007669"/>
    <property type="project" value="UniProtKB-SubCell"/>
</dbReference>
<evidence type="ECO:0000313" key="7">
    <source>
        <dbReference type="EMBL" id="MCZ0807524.1"/>
    </source>
</evidence>
<evidence type="ECO:0000256" key="3">
    <source>
        <dbReference type="ARBA" id="ARBA00023306"/>
    </source>
</evidence>
<dbReference type="EMBL" id="JAPTNE010000013">
    <property type="protein sequence ID" value="MCZ0807524.1"/>
    <property type="molecule type" value="Genomic_DNA"/>
</dbReference>
<organism evidence="8 9">
    <name type="scientific">Brevibacillus laterosporus</name>
    <name type="common">Bacillus laterosporus</name>
    <dbReference type="NCBI Taxonomy" id="1465"/>
    <lineage>
        <taxon>Bacteria</taxon>
        <taxon>Bacillati</taxon>
        <taxon>Bacillota</taxon>
        <taxon>Bacilli</taxon>
        <taxon>Bacillales</taxon>
        <taxon>Paenibacillaceae</taxon>
        <taxon>Brevibacillus</taxon>
    </lineage>
</organism>
<comment type="subunit">
    <text evidence="5">Homodimer. Interacts with FtsZ.</text>
</comment>
<keyword evidence="1 5" id="KW-0132">Cell division</keyword>
<proteinExistence type="inferred from homology"/>
<dbReference type="HAMAP" id="MF_01197">
    <property type="entry name" value="SepF"/>
    <property type="match status" value="1"/>
</dbReference>
<dbReference type="EMBL" id="PRKQ01000011">
    <property type="protein sequence ID" value="PPB02931.1"/>
    <property type="molecule type" value="Genomic_DNA"/>
</dbReference>
<dbReference type="GO" id="GO:0000917">
    <property type="term" value="P:division septum assembly"/>
    <property type="evidence" value="ECO:0007669"/>
    <property type="project" value="UniProtKB-KW"/>
</dbReference>
<dbReference type="Pfam" id="PF04472">
    <property type="entry name" value="SepF"/>
    <property type="match status" value="1"/>
</dbReference>
<sequence length="144" mass="16239">MGVMNKLMNFFGLENEEYVEEYVEDERDQEAPPKKNGQKSSSAAGSNVVSLHAARDREGIRLMLFEPRHYSDAQDIADSLRNRRPVVVNLQRVENDQAKRIIDFLSGTVYALNGDIQKVGEQIFVCTPDHVDIQGTISSVIVEE</sequence>
<name>A0AAP8U573_BRELA</name>
<dbReference type="GO" id="GO:0043093">
    <property type="term" value="P:FtsZ-dependent cytokinesis"/>
    <property type="evidence" value="ECO:0007669"/>
    <property type="project" value="UniProtKB-UniRule"/>
</dbReference>
<keyword evidence="3 5" id="KW-0131">Cell cycle</keyword>
<comment type="function">
    <text evidence="4 5">Cell division protein that is part of the divisome complex and is recruited early to the Z-ring. Probably stimulates Z-ring formation, perhaps through the cross-linking of FtsZ protofilaments. Its function overlaps with FtsA.</text>
</comment>
<evidence type="ECO:0000256" key="6">
    <source>
        <dbReference type="SAM" id="MobiDB-lite"/>
    </source>
</evidence>
<keyword evidence="2 5" id="KW-0717">Septation</keyword>
<evidence type="ECO:0000256" key="4">
    <source>
        <dbReference type="ARBA" id="ARBA00044936"/>
    </source>
</evidence>
<feature type="compositionally biased region" description="Polar residues" evidence="6">
    <location>
        <begin position="38"/>
        <end position="49"/>
    </location>
</feature>
<dbReference type="RefSeq" id="WP_094699517.1">
    <property type="nucleotide sequence ID" value="NZ_JAKRCY010000003.1"/>
</dbReference>
<dbReference type="Gene3D" id="3.30.110.150">
    <property type="entry name" value="SepF-like protein"/>
    <property type="match status" value="1"/>
</dbReference>
<comment type="subcellular location">
    <subcellularLocation>
        <location evidence="5">Cytoplasm</location>
    </subcellularLocation>
    <text evidence="5">Localizes to the division site, in a FtsZ-dependent manner.</text>
</comment>
<dbReference type="InterPro" id="IPR038594">
    <property type="entry name" value="SepF-like_sf"/>
</dbReference>
<dbReference type="PANTHER" id="PTHR35798:SF1">
    <property type="entry name" value="CELL DIVISION PROTEIN SEPF"/>
    <property type="match status" value="1"/>
</dbReference>
<dbReference type="PANTHER" id="PTHR35798">
    <property type="entry name" value="CELL DIVISION PROTEIN SEPF"/>
    <property type="match status" value="1"/>
</dbReference>
<evidence type="ECO:0000256" key="1">
    <source>
        <dbReference type="ARBA" id="ARBA00022618"/>
    </source>
</evidence>
<keyword evidence="5" id="KW-0963">Cytoplasm</keyword>
<evidence type="ECO:0000313" key="9">
    <source>
        <dbReference type="Proteomes" id="UP000239759"/>
    </source>
</evidence>
<gene>
    <name evidence="5" type="primary">sepF</name>
    <name evidence="8" type="ORF">C4A77_10760</name>
    <name evidence="7" type="ORF">O0554_11415</name>
</gene>